<dbReference type="OrthoDB" id="5795902at2759"/>
<dbReference type="SUPFAM" id="SSF51445">
    <property type="entry name" value="(Trans)glycosidases"/>
    <property type="match status" value="1"/>
</dbReference>
<organism evidence="6 7">
    <name type="scientific">Aspergillus pseudoviridinutans</name>
    <dbReference type="NCBI Taxonomy" id="1517512"/>
    <lineage>
        <taxon>Eukaryota</taxon>
        <taxon>Fungi</taxon>
        <taxon>Dikarya</taxon>
        <taxon>Ascomycota</taxon>
        <taxon>Pezizomycotina</taxon>
        <taxon>Eurotiomycetes</taxon>
        <taxon>Eurotiomycetidae</taxon>
        <taxon>Eurotiales</taxon>
        <taxon>Aspergillaceae</taxon>
        <taxon>Aspergillus</taxon>
        <taxon>Aspergillus subgen. Fumigati</taxon>
    </lineage>
</organism>
<dbReference type="EMBL" id="BHVY01000010">
    <property type="protein sequence ID" value="GIJ92710.1"/>
    <property type="molecule type" value="Genomic_DNA"/>
</dbReference>
<evidence type="ECO:0000256" key="3">
    <source>
        <dbReference type="ARBA" id="ARBA00012755"/>
    </source>
</evidence>
<dbReference type="InterPro" id="IPR017853">
    <property type="entry name" value="GH"/>
</dbReference>
<dbReference type="AlphaFoldDB" id="A0A9P3F1A8"/>
<dbReference type="Proteomes" id="UP001043456">
    <property type="component" value="Unassembled WGS sequence"/>
</dbReference>
<dbReference type="InterPro" id="IPR002241">
    <property type="entry name" value="Glyco_hydro_27"/>
</dbReference>
<keyword evidence="7" id="KW-1185">Reference proteome</keyword>
<evidence type="ECO:0000256" key="1">
    <source>
        <dbReference type="ARBA" id="ARBA00001255"/>
    </source>
</evidence>
<dbReference type="InterPro" id="IPR013785">
    <property type="entry name" value="Aldolase_TIM"/>
</dbReference>
<comment type="similarity">
    <text evidence="2">Belongs to the glycosyl hydrolase 27 family.</text>
</comment>
<accession>A0A9P3F1A8</accession>
<dbReference type="RefSeq" id="XP_043163456.1">
    <property type="nucleotide sequence ID" value="XM_043307521.1"/>
</dbReference>
<sequence>MTAANEIVNLGMKDLGYEYVNKRIIPDAKKFPGGISGLADQVHRLGLKIGAGETTCAGYPASLGYEQVDAAAFAEWRIDYLKYDNFGVPRNWTDQYAVCDDGSGDSVNALVLAFRTQRPLGTIGLKSDTFTLYTRMRDALK</sequence>
<gene>
    <name evidence="6" type="ORF">Asppvi_001988</name>
</gene>
<proteinExistence type="inferred from homology"/>
<keyword evidence="4" id="KW-0378">Hydrolase</keyword>
<dbReference type="GO" id="GO:0005975">
    <property type="term" value="P:carbohydrate metabolic process"/>
    <property type="evidence" value="ECO:0007669"/>
    <property type="project" value="InterPro"/>
</dbReference>
<comment type="caution">
    <text evidence="6">The sequence shown here is derived from an EMBL/GenBank/DDBJ whole genome shotgun (WGS) entry which is preliminary data.</text>
</comment>
<name>A0A9P3F1A8_9EURO</name>
<evidence type="ECO:0000313" key="6">
    <source>
        <dbReference type="EMBL" id="GIJ92710.1"/>
    </source>
</evidence>
<reference evidence="6 7" key="1">
    <citation type="submission" date="2018-10" db="EMBL/GenBank/DDBJ databases">
        <title>Pan-genome distribution and transcriptional activeness of fungal secondary metabolism genes in Aspergillus section Fumigati.</title>
        <authorList>
            <person name="Takahashi H."/>
            <person name="Umemura M."/>
            <person name="Ninomiya A."/>
            <person name="Kusuya Y."/>
            <person name="Urayama S."/>
            <person name="Shimizu M."/>
            <person name="Watanabe A."/>
            <person name="Kamei K."/>
            <person name="Yaguchi T."/>
            <person name="Hagiwara D."/>
        </authorList>
    </citation>
    <scope>NUCLEOTIDE SEQUENCE [LARGE SCALE GENOMIC DNA]</scope>
    <source>
        <strain evidence="6 7">IFM 55266</strain>
    </source>
</reference>
<evidence type="ECO:0000256" key="2">
    <source>
        <dbReference type="ARBA" id="ARBA00009743"/>
    </source>
</evidence>
<keyword evidence="5" id="KW-0326">Glycosidase</keyword>
<dbReference type="GeneID" id="67000600"/>
<dbReference type="EC" id="3.2.1.22" evidence="3"/>
<comment type="catalytic activity">
    <reaction evidence="1">
        <text>Hydrolysis of terminal, non-reducing alpha-D-galactose residues in alpha-D-galactosides, including galactose oligosaccharides, galactomannans and galactolipids.</text>
        <dbReference type="EC" id="3.2.1.22"/>
    </reaction>
</comment>
<dbReference type="Gene3D" id="3.20.20.70">
    <property type="entry name" value="Aldolase class I"/>
    <property type="match status" value="1"/>
</dbReference>
<dbReference type="PANTHER" id="PTHR11452">
    <property type="entry name" value="ALPHA-GALACTOSIDASE/ALPHA-N-ACETYLGALACTOSAMINIDASE"/>
    <property type="match status" value="1"/>
</dbReference>
<dbReference type="GO" id="GO:0004557">
    <property type="term" value="F:alpha-galactosidase activity"/>
    <property type="evidence" value="ECO:0007669"/>
    <property type="project" value="UniProtKB-EC"/>
</dbReference>
<evidence type="ECO:0000313" key="7">
    <source>
        <dbReference type="Proteomes" id="UP001043456"/>
    </source>
</evidence>
<protein>
    <recommendedName>
        <fullName evidence="3">alpha-galactosidase</fullName>
        <ecNumber evidence="3">3.2.1.22</ecNumber>
    </recommendedName>
</protein>
<dbReference type="PANTHER" id="PTHR11452:SF61">
    <property type="entry name" value="ALPHA-GALACTOSIDASE B-RELATED"/>
    <property type="match status" value="1"/>
</dbReference>
<evidence type="ECO:0000256" key="5">
    <source>
        <dbReference type="ARBA" id="ARBA00023295"/>
    </source>
</evidence>
<dbReference type="Pfam" id="PF16499">
    <property type="entry name" value="Melibiase_2"/>
    <property type="match status" value="1"/>
</dbReference>
<evidence type="ECO:0000256" key="4">
    <source>
        <dbReference type="ARBA" id="ARBA00022801"/>
    </source>
</evidence>